<dbReference type="PROSITE" id="PS50082">
    <property type="entry name" value="WD_REPEATS_2"/>
    <property type="match status" value="1"/>
</dbReference>
<evidence type="ECO:0000256" key="2">
    <source>
        <dbReference type="ARBA" id="ARBA00022454"/>
    </source>
</evidence>
<dbReference type="InterPro" id="IPR036322">
    <property type="entry name" value="WD40_repeat_dom_sf"/>
</dbReference>
<name>A0A0R3TX77_RODNA</name>
<dbReference type="PANTHER" id="PTHR24370:SF10">
    <property type="entry name" value="LEUCINE-RICH REPEAT AND WD REPEAT-CONTAINING PROTEIN 1"/>
    <property type="match status" value="1"/>
</dbReference>
<dbReference type="SUPFAM" id="SSF50978">
    <property type="entry name" value="WD40 repeat-like"/>
    <property type="match status" value="1"/>
</dbReference>
<evidence type="ECO:0000256" key="5">
    <source>
        <dbReference type="SAM" id="MobiDB-lite"/>
    </source>
</evidence>
<keyword evidence="4" id="KW-0853">WD repeat</keyword>
<evidence type="ECO:0000313" key="8">
    <source>
        <dbReference type="Proteomes" id="UP000278807"/>
    </source>
</evidence>
<evidence type="ECO:0000256" key="1">
    <source>
        <dbReference type="ARBA" id="ARBA00004286"/>
    </source>
</evidence>
<accession>A0A0R3TX77</accession>
<dbReference type="GO" id="GO:0003682">
    <property type="term" value="F:chromatin binding"/>
    <property type="evidence" value="ECO:0007669"/>
    <property type="project" value="TreeGrafter"/>
</dbReference>
<dbReference type="Pfam" id="PF23215">
    <property type="entry name" value="WD_LRWD1"/>
    <property type="match status" value="1"/>
</dbReference>
<keyword evidence="3" id="KW-0433">Leucine-rich repeat</keyword>
<feature type="region of interest" description="Disordered" evidence="5">
    <location>
        <begin position="1"/>
        <end position="21"/>
    </location>
</feature>
<dbReference type="PANTHER" id="PTHR24370">
    <property type="entry name" value="OPTICIN"/>
    <property type="match status" value="1"/>
</dbReference>
<dbReference type="OrthoDB" id="6279129at2759"/>
<reference evidence="9" key="1">
    <citation type="submission" date="2017-02" db="UniProtKB">
        <authorList>
            <consortium name="WormBaseParasite"/>
        </authorList>
    </citation>
    <scope>IDENTIFICATION</scope>
</reference>
<reference evidence="7 8" key="2">
    <citation type="submission" date="2018-11" db="EMBL/GenBank/DDBJ databases">
        <authorList>
            <consortium name="Pathogen Informatics"/>
        </authorList>
    </citation>
    <scope>NUCLEOTIDE SEQUENCE [LARGE SCALE GENOMIC DNA]</scope>
</reference>
<gene>
    <name evidence="7" type="ORF">HNAJ_LOCUS12450</name>
</gene>
<feature type="compositionally biased region" description="Basic and acidic residues" evidence="5">
    <location>
        <begin position="58"/>
        <end position="67"/>
    </location>
</feature>
<comment type="subcellular location">
    <subcellularLocation>
        <location evidence="1">Chromosome</location>
    </subcellularLocation>
</comment>
<feature type="region of interest" description="Disordered" evidence="5">
    <location>
        <begin position="48"/>
        <end position="68"/>
    </location>
</feature>
<evidence type="ECO:0000256" key="3">
    <source>
        <dbReference type="ARBA" id="ARBA00022614"/>
    </source>
</evidence>
<dbReference type="PROSITE" id="PS50294">
    <property type="entry name" value="WD_REPEATS_REGION"/>
    <property type="match status" value="1"/>
</dbReference>
<sequence>MDGNRNIPSSSSRTGREREGDRRSAALNLIINRSAQCDIRNVALRTELSTSGAGRPNSPDHHSKMESDLPVPDYKLIRCRLSQPRRQQRFRTLQCCAFEPDPVYPELTNSIAAICGAEALYLLDCSTGVMMYENFFPEENFRALAWTTLKLHNGENLNVLAAGGDMRSIRLLHSPNLVTYAVLLGHSFGITCLTFHPKKPSLLFSGDRQGYVYVWNLGIPTKLNCSNTLLMQFKCPCPDFYPILNLVVMPTYDTLLVSCGDSIFAWVINDLRQISQKEKEPPASLQIKVPTQRGPWFDGLVRISDKLIVVNSIEEGASYVIDFTQVVSKLFNPNIESMTVEVLGKLRWLETEDIYVTIKARPGVGAVFSGNNKGGVWIYDVFRYVSNGGPHPKFDIPPIKVRL</sequence>
<evidence type="ECO:0000313" key="7">
    <source>
        <dbReference type="EMBL" id="VDO13142.1"/>
    </source>
</evidence>
<dbReference type="InterPro" id="IPR052489">
    <property type="entry name" value="LRWD1"/>
</dbReference>
<feature type="repeat" description="WD" evidence="4">
    <location>
        <begin position="183"/>
        <end position="217"/>
    </location>
</feature>
<dbReference type="EMBL" id="UZAE01014322">
    <property type="protein sequence ID" value="VDO13142.1"/>
    <property type="molecule type" value="Genomic_DNA"/>
</dbReference>
<dbReference type="Gene3D" id="2.130.10.10">
    <property type="entry name" value="YVTN repeat-like/Quinoprotein amine dehydrogenase"/>
    <property type="match status" value="1"/>
</dbReference>
<protein>
    <submittedName>
        <fullName evidence="9">WD_REPEATS_REGION domain-containing protein</fullName>
    </submittedName>
</protein>
<evidence type="ECO:0000313" key="9">
    <source>
        <dbReference type="WBParaSite" id="HNAJ_0001246501-mRNA-1"/>
    </source>
</evidence>
<keyword evidence="2" id="KW-0158">Chromosome</keyword>
<organism evidence="9">
    <name type="scientific">Rodentolepis nana</name>
    <name type="common">Dwarf tapeworm</name>
    <name type="synonym">Hymenolepis nana</name>
    <dbReference type="NCBI Taxonomy" id="102285"/>
    <lineage>
        <taxon>Eukaryota</taxon>
        <taxon>Metazoa</taxon>
        <taxon>Spiralia</taxon>
        <taxon>Lophotrochozoa</taxon>
        <taxon>Platyhelminthes</taxon>
        <taxon>Cestoda</taxon>
        <taxon>Eucestoda</taxon>
        <taxon>Cyclophyllidea</taxon>
        <taxon>Hymenolepididae</taxon>
        <taxon>Rodentolepis</taxon>
    </lineage>
</organism>
<dbReference type="InterPro" id="IPR056160">
    <property type="entry name" value="WD_LRWD1"/>
</dbReference>
<dbReference type="Proteomes" id="UP000278807">
    <property type="component" value="Unassembled WGS sequence"/>
</dbReference>
<proteinExistence type="predicted"/>
<dbReference type="WBParaSite" id="HNAJ_0001246501-mRNA-1">
    <property type="protein sequence ID" value="HNAJ_0001246501-mRNA-1"/>
    <property type="gene ID" value="HNAJ_0001246501"/>
</dbReference>
<dbReference type="GO" id="GO:0005664">
    <property type="term" value="C:nuclear origin of replication recognition complex"/>
    <property type="evidence" value="ECO:0007669"/>
    <property type="project" value="TreeGrafter"/>
</dbReference>
<dbReference type="GO" id="GO:0006325">
    <property type="term" value="P:chromatin organization"/>
    <property type="evidence" value="ECO:0007669"/>
    <property type="project" value="TreeGrafter"/>
</dbReference>
<evidence type="ECO:0000259" key="6">
    <source>
        <dbReference type="Pfam" id="PF23215"/>
    </source>
</evidence>
<dbReference type="AlphaFoldDB" id="A0A0R3TX77"/>
<keyword evidence="8" id="KW-1185">Reference proteome</keyword>
<dbReference type="STRING" id="102285.A0A0R3TX77"/>
<feature type="domain" description="Leucine-rich repeat and WD repeat-containing protein 1 WD" evidence="6">
    <location>
        <begin position="90"/>
        <end position="392"/>
    </location>
</feature>
<dbReference type="SMART" id="SM00320">
    <property type="entry name" value="WD40"/>
    <property type="match status" value="1"/>
</dbReference>
<dbReference type="GO" id="GO:0071169">
    <property type="term" value="P:establishment of protein localization to chromatin"/>
    <property type="evidence" value="ECO:0007669"/>
    <property type="project" value="TreeGrafter"/>
</dbReference>
<evidence type="ECO:0000256" key="4">
    <source>
        <dbReference type="PROSITE-ProRule" id="PRU00221"/>
    </source>
</evidence>
<dbReference type="InterPro" id="IPR015943">
    <property type="entry name" value="WD40/YVTN_repeat-like_dom_sf"/>
</dbReference>
<dbReference type="InterPro" id="IPR001680">
    <property type="entry name" value="WD40_rpt"/>
</dbReference>